<evidence type="ECO:0000256" key="2">
    <source>
        <dbReference type="ARBA" id="ARBA00009239"/>
    </source>
</evidence>
<sequence length="1014" mass="114896">MKVGPSHLLGKVSSAAACGWWPGEGTFACWALGLMGKTVAPFLKKKGGGGAWHRDPQGPGRVLAPRTGYGSWRELAKALASRNIPAVDPNLQFYRPQRLGPKDPGSVHGGSGNSSYLKWNKPVPWLSEFRGRVNLHVFEDWCGSSIQQLRRNLHFPLYPHIRTTLRKLAVSPKWTNYGLRIFGYLHPFMDGEIQFAIAADDNAEFWLSRDDQVSGLQLLASVGKTGKEWTAPGEFGKFRSQVSKPVSLAAARRYYFEVLHKQNDQGTDHVEVAWRRNDPGAKFSIIDSASLSLFTNETLLRMDEVDHIPHTAASHVGSPDPLPTDEQPPADMLRPDPRDTLYRVPLIPKAQLRHVLPDCPYKPSYLVDGLPLQRYQGLRFIHLSFVYPNDYTRLSHMETQNKCFYQENAYYQDRLSFQDYIKIDQPQKQGPEQPAGFEDGLLEESQYGEVAEDTPTPDGQNARMPAGKSDPPTAPRQDTPDHHLRNLRRLLARALEGLAAPPPWQNSTASLPMRPSAAPAQPADKKARKPSLEPHQAPKHPDKWPLGPQAGRSPPAKRPRPPGASPGKMLGRSQWLNQVESYIAEQRRGDRMEPPDPRRDWPEEQDVVVAVAGQEGQTDGEAEGEDEGEDEEDVSEVLEYLSMFDPVVNWEQTFSAHDLDFQALRTDWIDLSCNTSGNLLLPEQEALEVTRVFLKKLNQRSRGRYQLQRIVNVEKRQDHLRGGRYLLELELLEQGQRLVRLSEFVSTRGWQGADAAGGKEAEARNLQGLVWSPHDFQGHVPGARAPEPKLCWPQGFSWNHRAVVHFIVPVKNQARWVQQFIRDMETLSRVTSDPHFNIIITDYSSEDMDVEMALKQSKLRSYQYMKLSGNFERSAGLQAGVDLVKDPHSIIFLCDLHIHFPAGIIDTIRKHCVEGKMAFAPMVMRLHCGATPQWPEGYWEVNGFGLLGIYKSDLDRIGGMNTKEFRDRWGGEDWELLDRILQAGLEVERLSLRNFFHHFHSKRGMWNRRQMKTP</sequence>
<evidence type="ECO:0000256" key="9">
    <source>
        <dbReference type="RuleBase" id="RU364016"/>
    </source>
</evidence>
<dbReference type="Proteomes" id="UP001652640">
    <property type="component" value="Chromosome 23"/>
</dbReference>
<dbReference type="Pfam" id="PF05679">
    <property type="entry name" value="CHGN"/>
    <property type="match status" value="1"/>
</dbReference>
<dbReference type="SMART" id="SM00758">
    <property type="entry name" value="PA14"/>
    <property type="match status" value="1"/>
</dbReference>
<dbReference type="InterPro" id="IPR011658">
    <property type="entry name" value="PA14_dom"/>
</dbReference>
<dbReference type="InterPro" id="IPR029044">
    <property type="entry name" value="Nucleotide-diphossugar_trans"/>
</dbReference>
<dbReference type="SUPFAM" id="SSF53448">
    <property type="entry name" value="Nucleotide-diphospho-sugar transferases"/>
    <property type="match status" value="1"/>
</dbReference>
<organism evidence="12 13">
    <name type="scientific">Odocoileus virginianus</name>
    <name type="common">White-tailed deer</name>
    <dbReference type="NCBI Taxonomy" id="9874"/>
    <lineage>
        <taxon>Eukaryota</taxon>
        <taxon>Metazoa</taxon>
        <taxon>Chordata</taxon>
        <taxon>Craniata</taxon>
        <taxon>Vertebrata</taxon>
        <taxon>Euteleostomi</taxon>
        <taxon>Mammalia</taxon>
        <taxon>Eutheria</taxon>
        <taxon>Laurasiatheria</taxon>
        <taxon>Artiodactyla</taxon>
        <taxon>Ruminantia</taxon>
        <taxon>Pecora</taxon>
        <taxon>Cervidae</taxon>
        <taxon>Odocoileinae</taxon>
        <taxon>Odocoileus</taxon>
    </lineage>
</organism>
<dbReference type="Gene3D" id="3.90.550.10">
    <property type="entry name" value="Spore Coat Polysaccharide Biosynthesis Protein SpsA, Chain A"/>
    <property type="match status" value="1"/>
</dbReference>
<keyword evidence="12" id="KW-1185">Reference proteome</keyword>
<evidence type="ECO:0000256" key="8">
    <source>
        <dbReference type="ARBA" id="ARBA00023136"/>
    </source>
</evidence>
<reference evidence="12" key="1">
    <citation type="journal article" date="2022" name="J. Hered.">
        <title>A De Novo Chromosome-Level Genome Assembly of the White-Tailed Deer, Odocoileus Virginianus.</title>
        <authorList>
            <person name="London E.W."/>
            <person name="Roca A.L."/>
            <person name="Novakofski J.E."/>
            <person name="Mateus-Pinilla N.E."/>
        </authorList>
    </citation>
    <scope>NUCLEOTIDE SEQUENCE [LARGE SCALE GENOMIC DNA]</scope>
</reference>
<protein>
    <recommendedName>
        <fullName evidence="9">Beta-1,4-N-acetylgalactosaminyltransferase</fullName>
        <ecNumber evidence="9">2.4.1.244</ecNumber>
    </recommendedName>
</protein>
<dbReference type="InterPro" id="IPR051227">
    <property type="entry name" value="CS_glycosyltransferase"/>
</dbReference>
<evidence type="ECO:0000256" key="7">
    <source>
        <dbReference type="ARBA" id="ARBA00023034"/>
    </source>
</evidence>
<keyword evidence="8" id="KW-0472">Membrane</keyword>
<evidence type="ECO:0000256" key="6">
    <source>
        <dbReference type="ARBA" id="ARBA00022989"/>
    </source>
</evidence>
<evidence type="ECO:0000256" key="10">
    <source>
        <dbReference type="SAM" id="MobiDB-lite"/>
    </source>
</evidence>
<comment type="function">
    <text evidence="9">Transfers N-acetylgalactosamine (GalNAc) from UDP-GalNAc to N-acetylglucosamine-beta-benzyl with a beta-1,4-linkage to form N,N'-diacetyllactosediamine, GalNAc-beta-1,4-GlcNAc structures in N-linked glycans and probably O-linked glycans.</text>
</comment>
<accession>A0ABM4H158</accession>
<dbReference type="EC" id="2.4.1.244" evidence="9"/>
<dbReference type="Pfam" id="PF07691">
    <property type="entry name" value="PA14"/>
    <property type="match status" value="1"/>
</dbReference>
<evidence type="ECO:0000313" key="13">
    <source>
        <dbReference type="RefSeq" id="XP_070309300.1"/>
    </source>
</evidence>
<comment type="similarity">
    <text evidence="2 9">Belongs to the chondroitin N-acetylgalactosaminyltransferase family.</text>
</comment>
<evidence type="ECO:0000256" key="4">
    <source>
        <dbReference type="ARBA" id="ARBA00022692"/>
    </source>
</evidence>
<feature type="domain" description="PA14" evidence="11">
    <location>
        <begin position="128"/>
        <end position="289"/>
    </location>
</feature>
<keyword evidence="3 9" id="KW-0808">Transferase</keyword>
<keyword evidence="6" id="KW-1133">Transmembrane helix</keyword>
<dbReference type="PANTHER" id="PTHR12369">
    <property type="entry name" value="CHONDROITIN SYNTHASE"/>
    <property type="match status" value="1"/>
</dbReference>
<keyword evidence="7 9" id="KW-0333">Golgi apparatus</keyword>
<feature type="region of interest" description="Disordered" evidence="10">
    <location>
        <begin position="448"/>
        <end position="481"/>
    </location>
</feature>
<evidence type="ECO:0000256" key="5">
    <source>
        <dbReference type="ARBA" id="ARBA00022968"/>
    </source>
</evidence>
<name>A0ABM4H158_ODOVR</name>
<proteinExistence type="inferred from homology"/>
<evidence type="ECO:0000259" key="11">
    <source>
        <dbReference type="PROSITE" id="PS51820"/>
    </source>
</evidence>
<gene>
    <name evidence="13" type="primary">B4GALNT3</name>
</gene>
<dbReference type="InterPro" id="IPR037524">
    <property type="entry name" value="PA14/GLEYA"/>
</dbReference>
<reference evidence="13" key="2">
    <citation type="submission" date="2025-08" db="UniProtKB">
        <authorList>
            <consortium name="RefSeq"/>
        </authorList>
    </citation>
    <scope>IDENTIFICATION</scope>
    <source>
        <tissue evidence="13">Tongue muscle</tissue>
    </source>
</reference>
<keyword evidence="4" id="KW-0812">Transmembrane</keyword>
<evidence type="ECO:0000256" key="3">
    <source>
        <dbReference type="ARBA" id="ARBA00022679"/>
    </source>
</evidence>
<evidence type="ECO:0000256" key="1">
    <source>
        <dbReference type="ARBA" id="ARBA00004447"/>
    </source>
</evidence>
<evidence type="ECO:0000313" key="12">
    <source>
        <dbReference type="Proteomes" id="UP001652640"/>
    </source>
</evidence>
<dbReference type="PROSITE" id="PS51820">
    <property type="entry name" value="PA14"/>
    <property type="match status" value="1"/>
</dbReference>
<dbReference type="InterPro" id="IPR008428">
    <property type="entry name" value="Chond_GalNAc"/>
</dbReference>
<dbReference type="PANTHER" id="PTHR12369:SF15">
    <property type="entry name" value="BETA-1,4-N-ACETYLGALACTOSAMINYLTRANSFERASE 3"/>
    <property type="match status" value="1"/>
</dbReference>
<comment type="catalytic activity">
    <reaction evidence="9">
        <text>an N-acetyl-beta-D-glucosaminyl derivative + UDP-N-acetyl-alpha-D-galactosamine = an N-acetyl-beta-D-galactosaminyl-(1-&gt;4)-N-acetyl-beta-D-glucosaminyl derivative + UDP + H(+)</text>
        <dbReference type="Rhea" id="RHEA:20493"/>
        <dbReference type="ChEBI" id="CHEBI:15378"/>
        <dbReference type="ChEBI" id="CHEBI:58223"/>
        <dbReference type="ChEBI" id="CHEBI:61631"/>
        <dbReference type="ChEBI" id="CHEBI:67138"/>
        <dbReference type="ChEBI" id="CHEBI:138027"/>
        <dbReference type="EC" id="2.4.1.244"/>
    </reaction>
</comment>
<dbReference type="GeneID" id="110130289"/>
<keyword evidence="5 9" id="KW-0735">Signal-anchor</keyword>
<feature type="region of interest" description="Disordered" evidence="10">
    <location>
        <begin position="500"/>
        <end position="575"/>
    </location>
</feature>
<comment type="subcellular location">
    <subcellularLocation>
        <location evidence="1 9">Golgi apparatus</location>
        <location evidence="1 9">Golgi stack membrane</location>
        <topology evidence="1 9">Single-pass type II membrane protein</topology>
    </subcellularLocation>
</comment>
<dbReference type="RefSeq" id="XP_070309300.1">
    <property type="nucleotide sequence ID" value="XM_070453199.1"/>
</dbReference>